<reference evidence="2" key="1">
    <citation type="submission" date="2019-07" db="EMBL/GenBank/DDBJ databases">
        <authorList>
            <person name="Dittberner H."/>
        </authorList>
    </citation>
    <scope>NUCLEOTIDE SEQUENCE [LARGE SCALE GENOMIC DNA]</scope>
</reference>
<proteinExistence type="predicted"/>
<name>A0A565BRX1_9BRAS</name>
<evidence type="ECO:0000313" key="3">
    <source>
        <dbReference type="Proteomes" id="UP000489600"/>
    </source>
</evidence>
<comment type="caution">
    <text evidence="2">The sequence shown here is derived from an EMBL/GenBank/DDBJ whole genome shotgun (WGS) entry which is preliminary data.</text>
</comment>
<dbReference type="Proteomes" id="UP000489600">
    <property type="component" value="Unassembled WGS sequence"/>
</dbReference>
<gene>
    <name evidence="2" type="ORF">ANE_LOCUS14554</name>
</gene>
<accession>A0A565BRX1</accession>
<sequence>MGHHHDDGDGVPQHVNSPRFSCPMTRRARSFKRGGSGGTQQRRRLVTTIPTQALEFITRSIYTSHLDQRSVLVQVRIFKRLGLILQLSIKNIRRVVS</sequence>
<protein>
    <submittedName>
        <fullName evidence="2">Uncharacterized protein</fullName>
    </submittedName>
</protein>
<evidence type="ECO:0000313" key="2">
    <source>
        <dbReference type="EMBL" id="VVB04110.1"/>
    </source>
</evidence>
<dbReference type="EMBL" id="CABITT030000005">
    <property type="protein sequence ID" value="VVB04110.1"/>
    <property type="molecule type" value="Genomic_DNA"/>
</dbReference>
<evidence type="ECO:0000256" key="1">
    <source>
        <dbReference type="SAM" id="MobiDB-lite"/>
    </source>
</evidence>
<dbReference type="AlphaFoldDB" id="A0A565BRX1"/>
<feature type="region of interest" description="Disordered" evidence="1">
    <location>
        <begin position="1"/>
        <end position="43"/>
    </location>
</feature>
<organism evidence="2 3">
    <name type="scientific">Arabis nemorensis</name>
    <dbReference type="NCBI Taxonomy" id="586526"/>
    <lineage>
        <taxon>Eukaryota</taxon>
        <taxon>Viridiplantae</taxon>
        <taxon>Streptophyta</taxon>
        <taxon>Embryophyta</taxon>
        <taxon>Tracheophyta</taxon>
        <taxon>Spermatophyta</taxon>
        <taxon>Magnoliopsida</taxon>
        <taxon>eudicotyledons</taxon>
        <taxon>Gunneridae</taxon>
        <taxon>Pentapetalae</taxon>
        <taxon>rosids</taxon>
        <taxon>malvids</taxon>
        <taxon>Brassicales</taxon>
        <taxon>Brassicaceae</taxon>
        <taxon>Arabideae</taxon>
        <taxon>Arabis</taxon>
    </lineage>
</organism>
<keyword evidence="3" id="KW-1185">Reference proteome</keyword>